<gene>
    <name evidence="1" type="ORF">I4F81_010311</name>
</gene>
<evidence type="ECO:0000313" key="1">
    <source>
        <dbReference type="EMBL" id="KAK1867812.1"/>
    </source>
</evidence>
<sequence length="240" mass="27343">MSRAGGTNPRAMAGQLGDDASEVDLSAELQKFEEIYLKECAKARPAPEAKFNYAWALIRSPARPDIRKGVIMMSGLLEDRFSDRDCLYYMAHGHYRLDDVVEARRCLDRLLKISPNCRQAISLRDVVDDKIAKGMLLVSSVCVLFIAHSLCFIHSTFCFVPLINGCVGGFVTSYSCGLRRLRVLALVLTISVFFFYYVVLSMRYMFVCSRHRRLDWCGPRWCGWRSLVGHCRGSCDWLAW</sequence>
<protein>
    <submittedName>
        <fullName evidence="1">Uncharacterized protein</fullName>
    </submittedName>
</protein>
<reference evidence="1" key="1">
    <citation type="submission" date="2019-11" db="EMBL/GenBank/DDBJ databases">
        <title>Nori genome reveals adaptations in red seaweeds to the harsh intertidal environment.</title>
        <authorList>
            <person name="Wang D."/>
            <person name="Mao Y."/>
        </authorList>
    </citation>
    <scope>NUCLEOTIDE SEQUENCE</scope>
    <source>
        <tissue evidence="1">Gametophyte</tissue>
    </source>
</reference>
<proteinExistence type="predicted"/>
<dbReference type="EMBL" id="CM020620">
    <property type="protein sequence ID" value="KAK1867812.1"/>
    <property type="molecule type" value="Genomic_DNA"/>
</dbReference>
<name>A0ACC3CCA3_PYRYE</name>
<keyword evidence="2" id="KW-1185">Reference proteome</keyword>
<dbReference type="Proteomes" id="UP000798662">
    <property type="component" value="Chromosome 3"/>
</dbReference>
<evidence type="ECO:0000313" key="2">
    <source>
        <dbReference type="Proteomes" id="UP000798662"/>
    </source>
</evidence>
<organism evidence="1 2">
    <name type="scientific">Pyropia yezoensis</name>
    <name type="common">Susabi-nori</name>
    <name type="synonym">Porphyra yezoensis</name>
    <dbReference type="NCBI Taxonomy" id="2788"/>
    <lineage>
        <taxon>Eukaryota</taxon>
        <taxon>Rhodophyta</taxon>
        <taxon>Bangiophyceae</taxon>
        <taxon>Bangiales</taxon>
        <taxon>Bangiaceae</taxon>
        <taxon>Pyropia</taxon>
    </lineage>
</organism>
<accession>A0ACC3CCA3</accession>
<comment type="caution">
    <text evidence="1">The sequence shown here is derived from an EMBL/GenBank/DDBJ whole genome shotgun (WGS) entry which is preliminary data.</text>
</comment>